<evidence type="ECO:0000256" key="4">
    <source>
        <dbReference type="ARBA" id="ARBA00022025"/>
    </source>
</evidence>
<keyword evidence="5" id="KW-1003">Cell membrane</keyword>
<dbReference type="GO" id="GO:0048731">
    <property type="term" value="P:system development"/>
    <property type="evidence" value="ECO:0007669"/>
    <property type="project" value="UniProtKB-ARBA"/>
</dbReference>
<dbReference type="SUPFAM" id="SSF54236">
    <property type="entry name" value="Ubiquitin-like"/>
    <property type="match status" value="1"/>
</dbReference>
<dbReference type="InterPro" id="IPR046810">
    <property type="entry name" value="ERM_helical"/>
</dbReference>
<keyword evidence="7" id="KW-0472">Membrane</keyword>
<feature type="compositionally biased region" description="Pro residues" evidence="10">
    <location>
        <begin position="516"/>
        <end position="525"/>
    </location>
</feature>
<keyword evidence="9" id="KW-0175">Coiled coil</keyword>
<dbReference type="InterPro" id="IPR014352">
    <property type="entry name" value="FERM/acyl-CoA-bd_prot_sf"/>
</dbReference>
<comment type="subcellular location">
    <subcellularLocation>
        <location evidence="3">Cell junction</location>
        <location evidence="3">Adherens junction</location>
    </subcellularLocation>
    <subcellularLocation>
        <location evidence="2">Cell membrane</location>
        <topology evidence="2">Peripheral membrane protein</topology>
    </subcellularLocation>
    <subcellularLocation>
        <location evidence="1">Cell projection</location>
        <location evidence="1">Microvillus</location>
    </subcellularLocation>
    <subcellularLocation>
        <location evidence="8">Cell projection</location>
        <location evidence="8">Rhabdomere</location>
    </subcellularLocation>
</comment>
<dbReference type="InterPro" id="IPR029071">
    <property type="entry name" value="Ubiquitin-like_domsf"/>
</dbReference>
<feature type="domain" description="FERM" evidence="11">
    <location>
        <begin position="15"/>
        <end position="328"/>
    </location>
</feature>
<keyword evidence="6" id="KW-0965">Cell junction</keyword>
<accession>A0A9D4NYN9</accession>
<dbReference type="EMBL" id="SDOV01000004">
    <property type="protein sequence ID" value="KAH7641264.1"/>
    <property type="molecule type" value="Genomic_DNA"/>
</dbReference>
<dbReference type="GO" id="GO:0005886">
    <property type="term" value="C:plasma membrane"/>
    <property type="evidence" value="ECO:0007669"/>
    <property type="project" value="UniProtKB-SubCell"/>
</dbReference>
<evidence type="ECO:0000256" key="2">
    <source>
        <dbReference type="ARBA" id="ARBA00004202"/>
    </source>
</evidence>
<dbReference type="Gene3D" id="2.30.29.30">
    <property type="entry name" value="Pleckstrin-homology domain (PH domain)/Phosphotyrosine-binding domain (PTB)"/>
    <property type="match status" value="1"/>
</dbReference>
<dbReference type="Proteomes" id="UP000828236">
    <property type="component" value="Unassembled WGS sequence"/>
</dbReference>
<dbReference type="CDD" id="cd14473">
    <property type="entry name" value="FERM_B-lobe"/>
    <property type="match status" value="1"/>
</dbReference>
<dbReference type="InterPro" id="IPR000798">
    <property type="entry name" value="Ez/rad/moesin-like"/>
</dbReference>
<dbReference type="InterPro" id="IPR000299">
    <property type="entry name" value="FERM_domain"/>
</dbReference>
<dbReference type="PANTHER" id="PTHR23281">
    <property type="entry name" value="MERLIN/MOESIN/EZRIN/RADIXIN"/>
    <property type="match status" value="1"/>
</dbReference>
<dbReference type="InterPro" id="IPR011259">
    <property type="entry name" value="ERM_C_dom"/>
</dbReference>
<dbReference type="InterPro" id="IPR035963">
    <property type="entry name" value="FERM_2"/>
</dbReference>
<evidence type="ECO:0000313" key="12">
    <source>
        <dbReference type="EMBL" id="KAH7641264.1"/>
    </source>
</evidence>
<name>A0A9D4NYN9_DERFA</name>
<dbReference type="Pfam" id="PF00769">
    <property type="entry name" value="ERM_C"/>
    <property type="match status" value="1"/>
</dbReference>
<comment type="caution">
    <text evidence="12">The sequence shown here is derived from an EMBL/GenBank/DDBJ whole genome shotgun (WGS) entry which is preliminary data.</text>
</comment>
<evidence type="ECO:0000256" key="9">
    <source>
        <dbReference type="SAM" id="Coils"/>
    </source>
</evidence>
<feature type="region of interest" description="Disordered" evidence="10">
    <location>
        <begin position="509"/>
        <end position="556"/>
    </location>
</feature>
<dbReference type="CDD" id="cd13194">
    <property type="entry name" value="FERM_C_ERM"/>
    <property type="match status" value="1"/>
</dbReference>
<evidence type="ECO:0000256" key="3">
    <source>
        <dbReference type="ARBA" id="ARBA00004536"/>
    </source>
</evidence>
<evidence type="ECO:0000256" key="8">
    <source>
        <dbReference type="ARBA" id="ARBA00043944"/>
    </source>
</evidence>
<feature type="compositionally biased region" description="Low complexity" evidence="10">
    <location>
        <begin position="539"/>
        <end position="556"/>
    </location>
</feature>
<dbReference type="OrthoDB" id="6018897at2759"/>
<evidence type="ECO:0000256" key="7">
    <source>
        <dbReference type="ARBA" id="ARBA00023136"/>
    </source>
</evidence>
<dbReference type="GO" id="GO:0009887">
    <property type="term" value="P:animal organ morphogenesis"/>
    <property type="evidence" value="ECO:0007669"/>
    <property type="project" value="UniProtKB-ARBA"/>
</dbReference>
<dbReference type="SMART" id="SM01196">
    <property type="entry name" value="FERM_C"/>
    <property type="match status" value="1"/>
</dbReference>
<feature type="coiled-coil region" evidence="9">
    <location>
        <begin position="736"/>
        <end position="770"/>
    </location>
</feature>
<dbReference type="Gene3D" id="3.10.20.90">
    <property type="entry name" value="Phosphatidylinositol 3-kinase Catalytic Subunit, Chain A, domain 1"/>
    <property type="match status" value="1"/>
</dbReference>
<protein>
    <recommendedName>
        <fullName evidence="4">Moesin/ezrin/radixin homolog 1</fullName>
    </recommendedName>
</protein>
<sequence>MFAKFLNFSKTKKVIPIQVHTMDAQLEFEIDRNATGRDLFDLVTRAIGLREVWYFGLQYIDSKGFISWLKMTKRICDQDIAIQKRTQQQQQQQLNSKMKKCSINDSVMSFLFLAKFFPEDVAEELIQEVTQHLFFLQVKQSILNMDIHCPAEVSVLLASYAVQAKYGDYNETFNNMDKLVDVEELLPRGVLEQYQMTPRMWQDKIRIWYEDHKCMTRDEAEMEYLKIAQDLEMYGVNYFLISNKKESELWLGVTALGLNIYEKENKLSPRITFSWSEIRNISYDDRKFIIRPIEKNASSSHFYSSKSRLNKLILDLCIGNHDLFMRRRKPDSIELQQMKAQAKEEKIRRQLERSRFIREKELRQEVEKEKATLEQRLLQYQEEAHGVQEALRRSEETAELLAEKARVAEEEAMLLSQKAAEAEAEIQRIKITAIKTEEEKHLIQRKADEAELLATTLAEETDRRVKETEQLKEELYSTKLSTKQLLILLNKFQQQNDNLSQNNLVASTTKTTTTMTPPPPPPTTPGPLLGHHHSHHLHTTTTSPPLPTPQQQQQSNLHNNSLSLIHTTNNGCDIPGIMIGSTSLNELNNGNGHHCIGINLSNTDYHNHHHHGAKKSWCSIVGDNSHHNNATSPPPIIIDVTSLKTTSPTSANTSQLTGKSPYIDSDNNMAHIYEDPNDTIMKYNNNNQYLANHHSSFMNNNNEWSIESGEQQHEQNDDIESHDFHQLTDLDMGKIESEVEKERIEYLKKSKQLQEQLKGLKTEIQVLKVEERLTSLDKIYEENVNRGESKYSTLKRTLSGTTKAKVAFFEDL</sequence>
<evidence type="ECO:0000256" key="10">
    <source>
        <dbReference type="SAM" id="MobiDB-lite"/>
    </source>
</evidence>
<dbReference type="PRINTS" id="PR00661">
    <property type="entry name" value="ERMFAMILY"/>
</dbReference>
<dbReference type="GO" id="GO:0005912">
    <property type="term" value="C:adherens junction"/>
    <property type="evidence" value="ECO:0007669"/>
    <property type="project" value="UniProtKB-SubCell"/>
</dbReference>
<reference evidence="12" key="1">
    <citation type="submission" date="2020-06" db="EMBL/GenBank/DDBJ databases">
        <authorList>
            <person name="Ji K."/>
            <person name="Li J."/>
        </authorList>
    </citation>
    <scope>NUCLEOTIDE SEQUENCE</scope>
    <source>
        <strain evidence="12">JKM2019</strain>
        <tissue evidence="12">Whole body</tissue>
    </source>
</reference>
<dbReference type="Gene3D" id="1.20.80.10">
    <property type="match status" value="1"/>
</dbReference>
<dbReference type="SMART" id="SM00295">
    <property type="entry name" value="B41"/>
    <property type="match status" value="1"/>
</dbReference>
<dbReference type="SUPFAM" id="SSF47031">
    <property type="entry name" value="Second domain of FERM"/>
    <property type="match status" value="1"/>
</dbReference>
<dbReference type="SUPFAM" id="SSF48678">
    <property type="entry name" value="Moesin tail domain"/>
    <property type="match status" value="1"/>
</dbReference>
<dbReference type="GO" id="GO:0005902">
    <property type="term" value="C:microvillus"/>
    <property type="evidence" value="ECO:0007669"/>
    <property type="project" value="UniProtKB-SubCell"/>
</dbReference>
<dbReference type="Pfam" id="PF09380">
    <property type="entry name" value="FERM_C"/>
    <property type="match status" value="1"/>
</dbReference>
<dbReference type="Gene3D" id="6.10.360.10">
    <property type="match status" value="1"/>
</dbReference>
<dbReference type="PROSITE" id="PS00661">
    <property type="entry name" value="FERM_2"/>
    <property type="match status" value="1"/>
</dbReference>
<dbReference type="InterPro" id="IPR019749">
    <property type="entry name" value="Band_41_domain"/>
</dbReference>
<feature type="coiled-coil region" evidence="9">
    <location>
        <begin position="333"/>
        <end position="502"/>
    </location>
</feature>
<reference evidence="12" key="2">
    <citation type="journal article" date="2021" name="World Allergy Organ. J.">
        <title>Chromosome-level assembly of Dermatophagoides farinae genome and transcriptome reveals two novel allergens Der f 37 and Der f 39.</title>
        <authorList>
            <person name="Chen J."/>
            <person name="Cai Z."/>
            <person name="Fan D."/>
            <person name="Hu J."/>
            <person name="Hou Y."/>
            <person name="He Y."/>
            <person name="Zhang Z."/>
            <person name="Zhao Z."/>
            <person name="Gao P."/>
            <person name="Hu W."/>
            <person name="Sun J."/>
            <person name="Li J."/>
            <person name="Ji K."/>
        </authorList>
    </citation>
    <scope>NUCLEOTIDE SEQUENCE</scope>
    <source>
        <strain evidence="12">JKM2019</strain>
    </source>
</reference>
<dbReference type="Pfam" id="PF09379">
    <property type="entry name" value="FERM_N"/>
    <property type="match status" value="1"/>
</dbReference>
<dbReference type="InterPro" id="IPR019747">
    <property type="entry name" value="FERM_CS"/>
</dbReference>
<evidence type="ECO:0000256" key="1">
    <source>
        <dbReference type="ARBA" id="ARBA00004105"/>
    </source>
</evidence>
<dbReference type="FunFam" id="1.20.80.10:FF:000002">
    <property type="entry name" value="radixin isoform X1"/>
    <property type="match status" value="1"/>
</dbReference>
<dbReference type="Pfam" id="PF00373">
    <property type="entry name" value="FERM_M"/>
    <property type="match status" value="1"/>
</dbReference>
<dbReference type="InterPro" id="IPR018979">
    <property type="entry name" value="FERM_N"/>
</dbReference>
<dbReference type="FunFam" id="3.10.20.90:FF:000013">
    <property type="entry name" value="radixin isoform X1"/>
    <property type="match status" value="1"/>
</dbReference>
<proteinExistence type="predicted"/>
<evidence type="ECO:0000256" key="5">
    <source>
        <dbReference type="ARBA" id="ARBA00022475"/>
    </source>
</evidence>
<dbReference type="Gene3D" id="1.20.5.450">
    <property type="match status" value="1"/>
</dbReference>
<dbReference type="Pfam" id="PF20492">
    <property type="entry name" value="ERM_helical"/>
    <property type="match status" value="1"/>
</dbReference>
<dbReference type="InterPro" id="IPR019748">
    <property type="entry name" value="FERM_central"/>
</dbReference>
<organism evidence="12">
    <name type="scientific">Dermatophagoides farinae</name>
    <name type="common">American house dust mite</name>
    <dbReference type="NCBI Taxonomy" id="6954"/>
    <lineage>
        <taxon>Eukaryota</taxon>
        <taxon>Metazoa</taxon>
        <taxon>Ecdysozoa</taxon>
        <taxon>Arthropoda</taxon>
        <taxon>Chelicerata</taxon>
        <taxon>Arachnida</taxon>
        <taxon>Acari</taxon>
        <taxon>Acariformes</taxon>
        <taxon>Sarcoptiformes</taxon>
        <taxon>Astigmata</taxon>
        <taxon>Psoroptidia</taxon>
        <taxon>Analgoidea</taxon>
        <taxon>Pyroglyphidae</taxon>
        <taxon>Dermatophagoidinae</taxon>
        <taxon>Dermatophagoides</taxon>
    </lineage>
</organism>
<dbReference type="InterPro" id="IPR011174">
    <property type="entry name" value="ERM"/>
</dbReference>
<dbReference type="InterPro" id="IPR008954">
    <property type="entry name" value="Moesin_tail_sf"/>
</dbReference>
<evidence type="ECO:0000256" key="6">
    <source>
        <dbReference type="ARBA" id="ARBA00022949"/>
    </source>
</evidence>
<evidence type="ECO:0000259" key="11">
    <source>
        <dbReference type="PROSITE" id="PS50057"/>
    </source>
</evidence>
<dbReference type="InterPro" id="IPR041789">
    <property type="entry name" value="ERM_FERM_C"/>
</dbReference>
<dbReference type="AlphaFoldDB" id="A0A9D4NYN9"/>
<gene>
    <name evidence="12" type="ORF">HUG17_4308</name>
</gene>
<dbReference type="InterPro" id="IPR011993">
    <property type="entry name" value="PH-like_dom_sf"/>
</dbReference>
<dbReference type="InterPro" id="IPR018980">
    <property type="entry name" value="FERM_PH-like_C"/>
</dbReference>
<dbReference type="GO" id="GO:0003779">
    <property type="term" value="F:actin binding"/>
    <property type="evidence" value="ECO:0007669"/>
    <property type="project" value="InterPro"/>
</dbReference>
<dbReference type="SUPFAM" id="SSF50729">
    <property type="entry name" value="PH domain-like"/>
    <property type="match status" value="1"/>
</dbReference>
<dbReference type="PROSITE" id="PS50057">
    <property type="entry name" value="FERM_3"/>
    <property type="match status" value="1"/>
</dbReference>